<evidence type="ECO:0000313" key="2">
    <source>
        <dbReference type="Proteomes" id="UP000688947"/>
    </source>
</evidence>
<dbReference type="EMBL" id="JAENGZ010001632">
    <property type="protein sequence ID" value="KAG6947034.1"/>
    <property type="molecule type" value="Genomic_DNA"/>
</dbReference>
<dbReference type="OrthoDB" id="94134at2759"/>
<proteinExistence type="predicted"/>
<reference evidence="1" key="1">
    <citation type="submission" date="2021-01" db="EMBL/GenBank/DDBJ databases">
        <title>Phytophthora aleatoria, a newly-described species from Pinus radiata is distinct from Phytophthora cactorum isolates based on comparative genomics.</title>
        <authorList>
            <person name="Mcdougal R."/>
            <person name="Panda P."/>
            <person name="Williams N."/>
            <person name="Studholme D.J."/>
        </authorList>
    </citation>
    <scope>NUCLEOTIDE SEQUENCE</scope>
    <source>
        <strain evidence="1">NZFS 3830</strain>
    </source>
</reference>
<comment type="caution">
    <text evidence="1">The sequence shown here is derived from an EMBL/GenBank/DDBJ whole genome shotgun (WGS) entry which is preliminary data.</text>
</comment>
<dbReference type="AlphaFoldDB" id="A0A8T1TUN3"/>
<evidence type="ECO:0000313" key="1">
    <source>
        <dbReference type="EMBL" id="KAG6947034.1"/>
    </source>
</evidence>
<sequence>MPSGLHPKCKFPPHLMQRLRGEDTEAVFGPLHVLQRNASYRLRPAHYIPHKDEIAPTKQHCTPTLAFARRFKARVIDCNHSIKKKTKKHRWRGAGNERLTTGLMEQLWLSRSKQNGRTNASTKRTYRSKIKGMTEWLAVHHPDTIDSSTKSIRVSLPKDAVLAFFGHIYSSAHTCDLNRVHANGAPSATMSVSSIWGYWSAKVDV</sequence>
<protein>
    <submittedName>
        <fullName evidence="1">Uncharacterized protein</fullName>
    </submittedName>
</protein>
<dbReference type="Proteomes" id="UP000688947">
    <property type="component" value="Unassembled WGS sequence"/>
</dbReference>
<name>A0A8T1TUN3_9STRA</name>
<gene>
    <name evidence="1" type="ORF">JG687_00016362</name>
</gene>
<accession>A0A8T1TUN3</accession>
<organism evidence="1 2">
    <name type="scientific">Phytophthora cactorum</name>
    <dbReference type="NCBI Taxonomy" id="29920"/>
    <lineage>
        <taxon>Eukaryota</taxon>
        <taxon>Sar</taxon>
        <taxon>Stramenopiles</taxon>
        <taxon>Oomycota</taxon>
        <taxon>Peronosporomycetes</taxon>
        <taxon>Peronosporales</taxon>
        <taxon>Peronosporaceae</taxon>
        <taxon>Phytophthora</taxon>
    </lineage>
</organism>